<name>A0ABR6RDF0_9BURK</name>
<dbReference type="Proteomes" id="UP000562492">
    <property type="component" value="Unassembled WGS sequence"/>
</dbReference>
<accession>A0ABR6RDF0</accession>
<proteinExistence type="predicted"/>
<dbReference type="EMBL" id="JACHKZ010000005">
    <property type="protein sequence ID" value="MBB6577188.1"/>
    <property type="molecule type" value="Genomic_DNA"/>
</dbReference>
<comment type="caution">
    <text evidence="1">The sequence shown here is derived from an EMBL/GenBank/DDBJ whole genome shotgun (WGS) entry which is preliminary data.</text>
</comment>
<dbReference type="PANTHER" id="PTHR35175:SF2">
    <property type="entry name" value="DUF1289 DOMAIN-CONTAINING PROTEIN"/>
    <property type="match status" value="1"/>
</dbReference>
<dbReference type="InterPro" id="IPR010710">
    <property type="entry name" value="DUF1289"/>
</dbReference>
<reference evidence="1 2" key="1">
    <citation type="submission" date="2020-08" db="EMBL/GenBank/DDBJ databases">
        <title>Functional genomics of gut bacteria from endangered species of beetles.</title>
        <authorList>
            <person name="Carlos-Shanley C."/>
        </authorList>
    </citation>
    <scope>NUCLEOTIDE SEQUENCE [LARGE SCALE GENOMIC DNA]</scope>
    <source>
        <strain evidence="1 2">S00124</strain>
    </source>
</reference>
<dbReference type="Pfam" id="PF06945">
    <property type="entry name" value="DUF1289"/>
    <property type="match status" value="1"/>
</dbReference>
<evidence type="ECO:0000313" key="1">
    <source>
        <dbReference type="EMBL" id="MBB6577188.1"/>
    </source>
</evidence>
<dbReference type="PANTHER" id="PTHR35175">
    <property type="entry name" value="DUF1289 DOMAIN-CONTAINING PROTEIN"/>
    <property type="match status" value="1"/>
</dbReference>
<gene>
    <name evidence="1" type="ORF">HNP33_001239</name>
</gene>
<sequence length="107" mass="11534">MTELDEKLAEVYTNAPLAARTKQVRASGAFAAGYDDVVPSPCVSVCKMNADRSLCLGCYRTIDEIRAWSKSDNAGRLQMWQQLLARAGLGHDGRALPKDESASEAGS</sequence>
<evidence type="ECO:0000313" key="2">
    <source>
        <dbReference type="Proteomes" id="UP000562492"/>
    </source>
</evidence>
<dbReference type="RefSeq" id="WP_184706393.1">
    <property type="nucleotide sequence ID" value="NZ_JACHKZ010000005.1"/>
</dbReference>
<protein>
    <submittedName>
        <fullName evidence="1">Fe-S protein YdhL (DUF1289 family)</fullName>
    </submittedName>
</protein>
<organism evidence="1 2">
    <name type="scientific">Comamonas odontotermitis</name>
    <dbReference type="NCBI Taxonomy" id="379895"/>
    <lineage>
        <taxon>Bacteria</taxon>
        <taxon>Pseudomonadati</taxon>
        <taxon>Pseudomonadota</taxon>
        <taxon>Betaproteobacteria</taxon>
        <taxon>Burkholderiales</taxon>
        <taxon>Comamonadaceae</taxon>
        <taxon>Comamonas</taxon>
    </lineage>
</organism>
<keyword evidence="2" id="KW-1185">Reference proteome</keyword>